<feature type="coiled-coil region" evidence="4">
    <location>
        <begin position="438"/>
        <end position="505"/>
    </location>
</feature>
<evidence type="ECO:0000256" key="5">
    <source>
        <dbReference type="SAM" id="MobiDB-lite"/>
    </source>
</evidence>
<keyword evidence="2 4" id="KW-0175">Coiled coil</keyword>
<protein>
    <submittedName>
        <fullName evidence="8">Coiled-coil domain-containing protein 96-like</fullName>
    </submittedName>
</protein>
<feature type="compositionally biased region" description="Low complexity" evidence="5">
    <location>
        <begin position="86"/>
        <end position="115"/>
    </location>
</feature>
<gene>
    <name evidence="8" type="primary">LOC100374161</name>
</gene>
<evidence type="ECO:0000256" key="1">
    <source>
        <dbReference type="ARBA" id="ARBA00004138"/>
    </source>
</evidence>
<name>A0ABM0GMN5_SACKO</name>
<keyword evidence="7" id="KW-1185">Reference proteome</keyword>
<dbReference type="Pfam" id="PF13870">
    <property type="entry name" value="CCDC113_CCDC96_CC"/>
    <property type="match status" value="1"/>
</dbReference>
<dbReference type="PANTHER" id="PTHR15654:SF1">
    <property type="entry name" value="COILED-COIL DOMAIN-CONTAINING PROTEIN 96"/>
    <property type="match status" value="1"/>
</dbReference>
<evidence type="ECO:0000313" key="8">
    <source>
        <dbReference type="RefSeq" id="XP_002733290.1"/>
    </source>
</evidence>
<dbReference type="InterPro" id="IPR051885">
    <property type="entry name" value="CC_CF"/>
</dbReference>
<evidence type="ECO:0000256" key="4">
    <source>
        <dbReference type="SAM" id="Coils"/>
    </source>
</evidence>
<evidence type="ECO:0000259" key="6">
    <source>
        <dbReference type="Pfam" id="PF13870"/>
    </source>
</evidence>
<feature type="domain" description="CCDC113/CCDC96 coiled-coil" evidence="6">
    <location>
        <begin position="433"/>
        <end position="603"/>
    </location>
</feature>
<keyword evidence="3" id="KW-0966">Cell projection</keyword>
<reference evidence="8" key="1">
    <citation type="submission" date="2025-08" db="UniProtKB">
        <authorList>
            <consortium name="RefSeq"/>
        </authorList>
    </citation>
    <scope>IDENTIFICATION</scope>
    <source>
        <tissue evidence="8">Testes</tissue>
    </source>
</reference>
<organism evidence="7 8">
    <name type="scientific">Saccoglossus kowalevskii</name>
    <name type="common">Acorn worm</name>
    <dbReference type="NCBI Taxonomy" id="10224"/>
    <lineage>
        <taxon>Eukaryota</taxon>
        <taxon>Metazoa</taxon>
        <taxon>Hemichordata</taxon>
        <taxon>Enteropneusta</taxon>
        <taxon>Harrimaniidae</taxon>
        <taxon>Saccoglossus</taxon>
    </lineage>
</organism>
<dbReference type="PANTHER" id="PTHR15654">
    <property type="entry name" value="COILED-COIL DOMAIN-CONTAINING PROTEIN 113-RELATED"/>
    <property type="match status" value="1"/>
</dbReference>
<accession>A0ABM0GMN5</accession>
<feature type="compositionally biased region" description="Acidic residues" evidence="5">
    <location>
        <begin position="272"/>
        <end position="294"/>
    </location>
</feature>
<evidence type="ECO:0000313" key="7">
    <source>
        <dbReference type="Proteomes" id="UP000694865"/>
    </source>
</evidence>
<dbReference type="InterPro" id="IPR025254">
    <property type="entry name" value="CCDC113/CCDC96_CC"/>
</dbReference>
<dbReference type="RefSeq" id="XP_002733290.1">
    <property type="nucleotide sequence ID" value="XM_002733244.2"/>
</dbReference>
<feature type="region of interest" description="Disordered" evidence="5">
    <location>
        <begin position="331"/>
        <end position="350"/>
    </location>
</feature>
<evidence type="ECO:0000256" key="3">
    <source>
        <dbReference type="ARBA" id="ARBA00023273"/>
    </source>
</evidence>
<feature type="region of interest" description="Disordered" evidence="5">
    <location>
        <begin position="1"/>
        <end position="297"/>
    </location>
</feature>
<proteinExistence type="predicted"/>
<dbReference type="Proteomes" id="UP000694865">
    <property type="component" value="Unplaced"/>
</dbReference>
<evidence type="ECO:0000256" key="2">
    <source>
        <dbReference type="ARBA" id="ARBA00023054"/>
    </source>
</evidence>
<feature type="compositionally biased region" description="Basic and acidic residues" evidence="5">
    <location>
        <begin position="146"/>
        <end position="172"/>
    </location>
</feature>
<feature type="coiled-coil region" evidence="4">
    <location>
        <begin position="570"/>
        <end position="604"/>
    </location>
</feature>
<comment type="subcellular location">
    <subcellularLocation>
        <location evidence="1">Cell projection</location>
        <location evidence="1">Cilium</location>
    </subcellularLocation>
</comment>
<sequence>MTTRKESIMADDQAAAPETNNEQPIEAEEVAPPAEATEETPPPAAEESTENDVAEQPATTSDEAPVVEDTADVAPAEKDGQETEGEAAPAAEDAVAAEEPNAEAGGEPPADGAEAPAEDGEGEQDKPTEGEPAAEGEKVDDEESKEPEKTEGEGEKPEEGDVEKEAGEKAEGAEGATEGEEKPDVVDGEEKPEADQEGGQAVETILEDEEGEVKEEQKEGSPVPQSDTFAEGERPETPTVAVMEPLSREGTPRGSPEPLDAGTPERRASPVQEEDEYYYEAEEEEEEEEEDEEPMYSREELIEEYQSLMSEREQMANQNFQLQHKLAEYFHKKKSDDQRQDMDKNVTDQEQRYLKYMANLEELRDKDSHQRMDYQQQIDELKDKRQQKQELVTEENKDFQEFKKQVAVASVNSRSGKPIPQKDIEQFLGLEMKKELEVVQVRLENIKLKNRLKKREQQLKAKEELAEGLHLIDFEQLKIENQTYNEKIEERNEELLKLRKKITSTVQVLTHLKEKLQYVQAENQVQKVQLKDVEALVAQKRDILSRTKKARDMLRIDNHRLRQKSGLLGNESLLRDFEERKDEGDELKQNLEALKRRHAELVLNTNGFRKKIEHARAARN</sequence>
<feature type="compositionally biased region" description="Acidic residues" evidence="5">
    <location>
        <begin position="132"/>
        <end position="145"/>
    </location>
</feature>
<dbReference type="GeneID" id="100374161"/>
<feature type="compositionally biased region" description="Basic and acidic residues" evidence="5">
    <location>
        <begin position="179"/>
        <end position="194"/>
    </location>
</feature>